<evidence type="ECO:0000313" key="3">
    <source>
        <dbReference type="Proteomes" id="UP000321419"/>
    </source>
</evidence>
<dbReference type="SUPFAM" id="SSF56112">
    <property type="entry name" value="Protein kinase-like (PK-like)"/>
    <property type="match status" value="1"/>
</dbReference>
<dbReference type="InterPro" id="IPR002575">
    <property type="entry name" value="Aminoglycoside_PTrfase"/>
</dbReference>
<dbReference type="InterPro" id="IPR052077">
    <property type="entry name" value="CcrZ_PhaseVar_Mediator"/>
</dbReference>
<feature type="domain" description="Aminoglycoside phosphotransferase" evidence="1">
    <location>
        <begin position="27"/>
        <end position="196"/>
    </location>
</feature>
<dbReference type="Proteomes" id="UP000321419">
    <property type="component" value="Unassembled WGS sequence"/>
</dbReference>
<dbReference type="AlphaFoldDB" id="A0A510XY66"/>
<dbReference type="PANTHER" id="PTHR40086:SF1">
    <property type="entry name" value="CELL CYCLE REGULATOR CCRZ"/>
    <property type="match status" value="1"/>
</dbReference>
<dbReference type="RefSeq" id="WP_089346788.1">
    <property type="nucleotide sequence ID" value="NZ_BJUM01000029.1"/>
</dbReference>
<dbReference type="PANTHER" id="PTHR40086">
    <property type="entry name" value="PHOSPHOTRANSFERASE YTMP-RELATED"/>
    <property type="match status" value="1"/>
</dbReference>
<dbReference type="Gene3D" id="3.90.1200.10">
    <property type="match status" value="1"/>
</dbReference>
<keyword evidence="3" id="KW-1185">Reference proteome</keyword>
<accession>A0A510XY66</accession>
<name>A0A510XY66_9GAMM</name>
<sequence>MSRNPTIAALCSEFVAPKQVLHTIKLFNGLSNDNYLIKTAKQNYLFKCYKAHWPHIGLQAQTMLSQYNVCPKPIWLDEAHRHAAFTYIDGDIATNTYSLDLINKLARVHSCGITTPPMDIAKEVMYYSNSDIYQQYNTLIEHALSTLSTMPVDSGFCHNDLVKDNIIVNAQGMYLIDFEYAQTNDVYFDLAALAISLELNAKEEHTLLDEYKAQRKAQSSFYCSVEKLCYFKVVFLMLCIGWYEQRAVKSKANTLRAQLKQLVNCIKY</sequence>
<reference evidence="2 3" key="1">
    <citation type="submission" date="2019-07" db="EMBL/GenBank/DDBJ databases">
        <title>Whole genome shotgun sequence of Pseudoalteromonas espejiana NBRC 102222.</title>
        <authorList>
            <person name="Hosoyama A."/>
            <person name="Uohara A."/>
            <person name="Ohji S."/>
            <person name="Ichikawa N."/>
        </authorList>
    </citation>
    <scope>NUCLEOTIDE SEQUENCE [LARGE SCALE GENOMIC DNA]</scope>
    <source>
        <strain evidence="2 3">NBRC 102222</strain>
    </source>
</reference>
<dbReference type="EMBL" id="BJUM01000029">
    <property type="protein sequence ID" value="GEK55985.1"/>
    <property type="molecule type" value="Genomic_DNA"/>
</dbReference>
<dbReference type="InterPro" id="IPR011009">
    <property type="entry name" value="Kinase-like_dom_sf"/>
</dbReference>
<protein>
    <recommendedName>
        <fullName evidence="1">Aminoglycoside phosphotransferase domain-containing protein</fullName>
    </recommendedName>
</protein>
<comment type="caution">
    <text evidence="2">The sequence shown here is derived from an EMBL/GenBank/DDBJ whole genome shotgun (WGS) entry which is preliminary data.</text>
</comment>
<gene>
    <name evidence="2" type="ORF">PES01_28300</name>
</gene>
<dbReference type="OrthoDB" id="179763at2"/>
<evidence type="ECO:0000259" key="1">
    <source>
        <dbReference type="Pfam" id="PF01636"/>
    </source>
</evidence>
<organism evidence="2 3">
    <name type="scientific">Pseudoalteromonas espejiana</name>
    <dbReference type="NCBI Taxonomy" id="28107"/>
    <lineage>
        <taxon>Bacteria</taxon>
        <taxon>Pseudomonadati</taxon>
        <taxon>Pseudomonadota</taxon>
        <taxon>Gammaproteobacteria</taxon>
        <taxon>Alteromonadales</taxon>
        <taxon>Pseudoalteromonadaceae</taxon>
        <taxon>Pseudoalteromonas</taxon>
    </lineage>
</organism>
<proteinExistence type="predicted"/>
<dbReference type="Pfam" id="PF01636">
    <property type="entry name" value="APH"/>
    <property type="match status" value="1"/>
</dbReference>
<evidence type="ECO:0000313" key="2">
    <source>
        <dbReference type="EMBL" id="GEK55985.1"/>
    </source>
</evidence>